<dbReference type="FunFam" id="1.20.120.1110:FF:000002">
    <property type="entry name" value="Transcription initiation factor TFIID subunit 4B"/>
    <property type="match status" value="1"/>
</dbReference>
<accession>A0A8C9X9U7</accession>
<dbReference type="GeneTree" id="ENSGT00390000011620"/>
<dbReference type="InterPro" id="IPR009072">
    <property type="entry name" value="Histone-fold"/>
</dbReference>
<evidence type="ECO:0000259" key="9">
    <source>
        <dbReference type="PROSITE" id="PS51119"/>
    </source>
</evidence>
<keyword evidence="5" id="KW-0804">Transcription</keyword>
<dbReference type="Proteomes" id="UP000694568">
    <property type="component" value="Unplaced"/>
</dbReference>
<dbReference type="Pfam" id="PF07531">
    <property type="entry name" value="TAFH"/>
    <property type="match status" value="1"/>
</dbReference>
<evidence type="ECO:0000256" key="1">
    <source>
        <dbReference type="ARBA" id="ARBA00004123"/>
    </source>
</evidence>
<evidence type="ECO:0000256" key="7">
    <source>
        <dbReference type="SAM" id="Coils"/>
    </source>
</evidence>
<gene>
    <name evidence="10" type="primary">LOC116061975</name>
</gene>
<dbReference type="Gene3D" id="1.10.20.10">
    <property type="entry name" value="Histone, subunit A"/>
    <property type="match status" value="1"/>
</dbReference>
<dbReference type="PROSITE" id="PS51119">
    <property type="entry name" value="TAFH"/>
    <property type="match status" value="1"/>
</dbReference>
<feature type="domain" description="TAFH" evidence="9">
    <location>
        <begin position="137"/>
        <end position="234"/>
    </location>
</feature>
<dbReference type="InterPro" id="IPR007900">
    <property type="entry name" value="TAF4_C"/>
</dbReference>
<dbReference type="InterPro" id="IPR003894">
    <property type="entry name" value="TAFH_NHR1"/>
</dbReference>
<comment type="subcellular location">
    <subcellularLocation>
        <location evidence="1">Nucleus</location>
    </subcellularLocation>
</comment>
<dbReference type="InterPro" id="IPR045144">
    <property type="entry name" value="TAF4"/>
</dbReference>
<dbReference type="CDD" id="cd08045">
    <property type="entry name" value="HFD_TAF4"/>
    <property type="match status" value="1"/>
</dbReference>
<reference evidence="10" key="1">
    <citation type="submission" date="2025-08" db="UniProtKB">
        <authorList>
            <consortium name="Ensembl"/>
        </authorList>
    </citation>
    <scope>IDENTIFICATION</scope>
</reference>
<organism evidence="10 11">
    <name type="scientific">Sander lucioperca</name>
    <name type="common">Pike-perch</name>
    <name type="synonym">Perca lucioperca</name>
    <dbReference type="NCBI Taxonomy" id="283035"/>
    <lineage>
        <taxon>Eukaryota</taxon>
        <taxon>Metazoa</taxon>
        <taxon>Chordata</taxon>
        <taxon>Craniata</taxon>
        <taxon>Vertebrata</taxon>
        <taxon>Euteleostomi</taxon>
        <taxon>Actinopterygii</taxon>
        <taxon>Neopterygii</taxon>
        <taxon>Teleostei</taxon>
        <taxon>Neoteleostei</taxon>
        <taxon>Acanthomorphata</taxon>
        <taxon>Eupercaria</taxon>
        <taxon>Perciformes</taxon>
        <taxon>Percoidei</taxon>
        <taxon>Percidae</taxon>
        <taxon>Luciopercinae</taxon>
        <taxon>Sander</taxon>
    </lineage>
</organism>
<dbReference type="GO" id="GO:0016251">
    <property type="term" value="F:RNA polymerase II general transcription initiation factor activity"/>
    <property type="evidence" value="ECO:0007669"/>
    <property type="project" value="TreeGrafter"/>
</dbReference>
<dbReference type="Ensembl" id="ENSSLUT00000007131.1">
    <property type="protein sequence ID" value="ENSSLUP00000006955.1"/>
    <property type="gene ID" value="ENSSLUG00000003116.1"/>
</dbReference>
<dbReference type="PANTHER" id="PTHR15138">
    <property type="entry name" value="TRANSCRIPTION INITIATION FACTOR TFIID SUBUNIT 4"/>
    <property type="match status" value="1"/>
</dbReference>
<dbReference type="GO" id="GO:0046982">
    <property type="term" value="F:protein heterodimerization activity"/>
    <property type="evidence" value="ECO:0007669"/>
    <property type="project" value="InterPro"/>
</dbReference>
<feature type="region of interest" description="Disordered" evidence="8">
    <location>
        <begin position="543"/>
        <end position="579"/>
    </location>
</feature>
<evidence type="ECO:0000256" key="4">
    <source>
        <dbReference type="ARBA" id="ARBA00023015"/>
    </source>
</evidence>
<sequence length="616" mass="66776">MVLVRSESGQLLVIHQQTLAQMQAQSQSQSAMTPRPAAPTSTPPVQITSLQAPGASLLACPVTPTAIIKQGSAVQTTVTTSTALQRPPVQQNTIMLGGTAHTPGQPLGTPTTVQPGSVATAVTQRTPVTPTAVTETLENVKKCRNFLSTLIKLASSGKQSSETTANVKELVKNLLEAKIEPEDFTSRLYRELNSSPQPYLVPFLKRSLPALRQMTPDPEAFIQQSLLPLPSTQPAAAVSTALTAVMLRPPLSTATSTAATKTTVISLPQTPHSKPGLVINHYLYPNSGTMVRPQVTLAQSPMVTLRGQSHSRIIVGQPQVVKQLQTGVLKQTLAPGAKGVQLVSQAPLTAAQKNKLREAGGGTFRDDDDINDVASMAGVNLSEESARILATNSELVGTVTRSCKDETFLSTSLLTRRALEIGKKFGVGELGADVINYISHATQQRLQNLLEKVSQVAQQKNTTFKEDERYEPVSDVRTQLKFFEQLDQVERQRKEEILHTMIDLLTRKDPEQLRLKQKAKEMQQQELAQIRQREANLTALAAIGPRKKRKMDSPVRGASAEGSGSGPSQPGGSGGAGSRQFMRQRITRVNLRDLLFCLENERGTSHSHLLYKGFLK</sequence>
<evidence type="ECO:0000256" key="2">
    <source>
        <dbReference type="ARBA" id="ARBA00006178"/>
    </source>
</evidence>
<keyword evidence="7" id="KW-0175">Coiled coil</keyword>
<name>A0A8C9X9U7_SANLU</name>
<evidence type="ECO:0000256" key="8">
    <source>
        <dbReference type="SAM" id="MobiDB-lite"/>
    </source>
</evidence>
<keyword evidence="3" id="KW-0597">Phosphoprotein</keyword>
<dbReference type="SUPFAM" id="SSF47113">
    <property type="entry name" value="Histone-fold"/>
    <property type="match status" value="1"/>
</dbReference>
<keyword evidence="4" id="KW-0805">Transcription regulation</keyword>
<comment type="similarity">
    <text evidence="2">Belongs to the TAF4 family.</text>
</comment>
<feature type="region of interest" description="Disordered" evidence="8">
    <location>
        <begin position="24"/>
        <end position="43"/>
    </location>
</feature>
<dbReference type="SMART" id="SM00549">
    <property type="entry name" value="TAFH"/>
    <property type="match status" value="1"/>
</dbReference>
<keyword evidence="11" id="KW-1185">Reference proteome</keyword>
<dbReference type="Gene3D" id="1.20.120.1110">
    <property type="entry name" value="TAFH/NHR1 domain"/>
    <property type="match status" value="1"/>
</dbReference>
<reference evidence="10" key="2">
    <citation type="submission" date="2025-09" db="UniProtKB">
        <authorList>
            <consortium name="Ensembl"/>
        </authorList>
    </citation>
    <scope>IDENTIFICATION</scope>
</reference>
<dbReference type="GO" id="GO:0003677">
    <property type="term" value="F:DNA binding"/>
    <property type="evidence" value="ECO:0007669"/>
    <property type="project" value="TreeGrafter"/>
</dbReference>
<dbReference type="InterPro" id="IPR037249">
    <property type="entry name" value="TAFH/NHR1_dom_sf"/>
</dbReference>
<evidence type="ECO:0000256" key="3">
    <source>
        <dbReference type="ARBA" id="ARBA00022553"/>
    </source>
</evidence>
<dbReference type="FunFam" id="1.10.20.10:FF:000015">
    <property type="entry name" value="Transcription initiation factor TFIID subunit 4B"/>
    <property type="match status" value="1"/>
</dbReference>
<proteinExistence type="inferred from homology"/>
<dbReference type="AlphaFoldDB" id="A0A8C9X9U7"/>
<dbReference type="Pfam" id="PF05236">
    <property type="entry name" value="TAF4"/>
    <property type="match status" value="1"/>
</dbReference>
<dbReference type="SUPFAM" id="SSF158553">
    <property type="entry name" value="TAFH domain-like"/>
    <property type="match status" value="1"/>
</dbReference>
<evidence type="ECO:0000256" key="5">
    <source>
        <dbReference type="ARBA" id="ARBA00023163"/>
    </source>
</evidence>
<dbReference type="PANTHER" id="PTHR15138:SF18">
    <property type="entry name" value="TATA-BOX BINDING PROTEIN ASSOCIATED FACTOR 4"/>
    <property type="match status" value="1"/>
</dbReference>
<dbReference type="GO" id="GO:0005669">
    <property type="term" value="C:transcription factor TFIID complex"/>
    <property type="evidence" value="ECO:0007669"/>
    <property type="project" value="InterPro"/>
</dbReference>
<protein>
    <submittedName>
        <fullName evidence="10">TATA-box binding protein associated factor 4</fullName>
    </submittedName>
</protein>
<evidence type="ECO:0000313" key="10">
    <source>
        <dbReference type="Ensembl" id="ENSSLUP00000006955.1"/>
    </source>
</evidence>
<feature type="compositionally biased region" description="Gly residues" evidence="8">
    <location>
        <begin position="563"/>
        <end position="577"/>
    </location>
</feature>
<evidence type="ECO:0000313" key="11">
    <source>
        <dbReference type="Proteomes" id="UP000694568"/>
    </source>
</evidence>
<dbReference type="GO" id="GO:0006357">
    <property type="term" value="P:regulation of transcription by RNA polymerase II"/>
    <property type="evidence" value="ECO:0007669"/>
    <property type="project" value="UniProtKB-ARBA"/>
</dbReference>
<evidence type="ECO:0000256" key="6">
    <source>
        <dbReference type="ARBA" id="ARBA00023242"/>
    </source>
</evidence>
<keyword evidence="6" id="KW-0539">Nucleus</keyword>
<feature type="coiled-coil region" evidence="7">
    <location>
        <begin position="513"/>
        <end position="540"/>
    </location>
</feature>
<dbReference type="GO" id="GO:0006367">
    <property type="term" value="P:transcription initiation at RNA polymerase II promoter"/>
    <property type="evidence" value="ECO:0007669"/>
    <property type="project" value="TreeGrafter"/>
</dbReference>